<gene>
    <name evidence="1" type="ORF">SDC9_73854</name>
</gene>
<sequence>MSVIIPLHTPGGSILYTETVLANIAGIAATENGGVFETNPNNLGDSISKILGKTDIKRGVEVLEGKQEGTIRIMLHVRVVYGNNLLTVAKNIRSGVCSAIESMSGLKVEEIAVYIDGILGTESGSDQARLDKKD</sequence>
<name>A0A644YMK9_9ZZZZ</name>
<dbReference type="PANTHER" id="PTHR34297">
    <property type="entry name" value="HYPOTHETICAL CYTOSOLIC PROTEIN-RELATED"/>
    <property type="match status" value="1"/>
</dbReference>
<dbReference type="AlphaFoldDB" id="A0A644YMK9"/>
<dbReference type="EMBL" id="VSSQ01004969">
    <property type="protein sequence ID" value="MPM27344.1"/>
    <property type="molecule type" value="Genomic_DNA"/>
</dbReference>
<evidence type="ECO:0008006" key="2">
    <source>
        <dbReference type="Google" id="ProtNLM"/>
    </source>
</evidence>
<protein>
    <recommendedName>
        <fullName evidence="2">Asp23/Gls24 family envelope stress response protein</fullName>
    </recommendedName>
</protein>
<accession>A0A644YMK9</accession>
<organism evidence="1">
    <name type="scientific">bioreactor metagenome</name>
    <dbReference type="NCBI Taxonomy" id="1076179"/>
    <lineage>
        <taxon>unclassified sequences</taxon>
        <taxon>metagenomes</taxon>
        <taxon>ecological metagenomes</taxon>
    </lineage>
</organism>
<reference evidence="1" key="1">
    <citation type="submission" date="2019-08" db="EMBL/GenBank/DDBJ databases">
        <authorList>
            <person name="Kucharzyk K."/>
            <person name="Murdoch R.W."/>
            <person name="Higgins S."/>
            <person name="Loffler F."/>
        </authorList>
    </citation>
    <scope>NUCLEOTIDE SEQUENCE</scope>
</reference>
<comment type="caution">
    <text evidence="1">The sequence shown here is derived from an EMBL/GenBank/DDBJ whole genome shotgun (WGS) entry which is preliminary data.</text>
</comment>
<dbReference type="PANTHER" id="PTHR34297:SF2">
    <property type="entry name" value="ASP23_GLS24 FAMILY ENVELOPE STRESS RESPONSE PROTEIN"/>
    <property type="match status" value="1"/>
</dbReference>
<dbReference type="InterPro" id="IPR005531">
    <property type="entry name" value="Asp23"/>
</dbReference>
<dbReference type="Pfam" id="PF03780">
    <property type="entry name" value="Asp23"/>
    <property type="match status" value="1"/>
</dbReference>
<evidence type="ECO:0000313" key="1">
    <source>
        <dbReference type="EMBL" id="MPM27344.1"/>
    </source>
</evidence>
<proteinExistence type="predicted"/>